<feature type="non-terminal residue" evidence="4">
    <location>
        <position position="297"/>
    </location>
</feature>
<name>A0A382TZW5_9ZZZZ</name>
<dbReference type="PANTHER" id="PTHR48051">
    <property type="match status" value="1"/>
</dbReference>
<evidence type="ECO:0000256" key="1">
    <source>
        <dbReference type="ARBA" id="ARBA00022614"/>
    </source>
</evidence>
<feature type="domain" description="Disease resistance R13L4/SHOC-2-like LRR" evidence="3">
    <location>
        <begin position="235"/>
        <end position="295"/>
    </location>
</feature>
<dbReference type="AlphaFoldDB" id="A0A382TZW5"/>
<dbReference type="InterPro" id="IPR050216">
    <property type="entry name" value="LRR_domain-containing"/>
</dbReference>
<evidence type="ECO:0000256" key="2">
    <source>
        <dbReference type="ARBA" id="ARBA00022737"/>
    </source>
</evidence>
<gene>
    <name evidence="4" type="ORF">METZ01_LOCUS380460</name>
</gene>
<dbReference type="GO" id="GO:0005737">
    <property type="term" value="C:cytoplasm"/>
    <property type="evidence" value="ECO:0007669"/>
    <property type="project" value="TreeGrafter"/>
</dbReference>
<dbReference type="InterPro" id="IPR003591">
    <property type="entry name" value="Leu-rich_rpt_typical-subtyp"/>
</dbReference>
<accession>A0A382TZW5</accession>
<dbReference type="PANTHER" id="PTHR48051:SF1">
    <property type="entry name" value="RAS SUPPRESSOR PROTEIN 1"/>
    <property type="match status" value="1"/>
</dbReference>
<organism evidence="4">
    <name type="scientific">marine metagenome</name>
    <dbReference type="NCBI Taxonomy" id="408172"/>
    <lineage>
        <taxon>unclassified sequences</taxon>
        <taxon>metagenomes</taxon>
        <taxon>ecological metagenomes</taxon>
    </lineage>
</organism>
<dbReference type="EMBL" id="UINC01140451">
    <property type="protein sequence ID" value="SVD27606.1"/>
    <property type="molecule type" value="Genomic_DNA"/>
</dbReference>
<protein>
    <recommendedName>
        <fullName evidence="3">Disease resistance R13L4/SHOC-2-like LRR domain-containing protein</fullName>
    </recommendedName>
</protein>
<proteinExistence type="predicted"/>
<reference evidence="4" key="1">
    <citation type="submission" date="2018-05" db="EMBL/GenBank/DDBJ databases">
        <authorList>
            <person name="Lanie J.A."/>
            <person name="Ng W.-L."/>
            <person name="Kazmierczak K.M."/>
            <person name="Andrzejewski T.M."/>
            <person name="Davidsen T.M."/>
            <person name="Wayne K.J."/>
            <person name="Tettelin H."/>
            <person name="Glass J.I."/>
            <person name="Rusch D."/>
            <person name="Podicherti R."/>
            <person name="Tsui H.-C.T."/>
            <person name="Winkler M.E."/>
        </authorList>
    </citation>
    <scope>NUCLEOTIDE SEQUENCE</scope>
</reference>
<dbReference type="InterPro" id="IPR055414">
    <property type="entry name" value="LRR_R13L4/SHOC2-like"/>
</dbReference>
<dbReference type="Gene3D" id="3.80.10.10">
    <property type="entry name" value="Ribonuclease Inhibitor"/>
    <property type="match status" value="1"/>
</dbReference>
<dbReference type="Pfam" id="PF23598">
    <property type="entry name" value="LRR_14"/>
    <property type="match status" value="1"/>
</dbReference>
<dbReference type="PROSITE" id="PS51450">
    <property type="entry name" value="LRR"/>
    <property type="match status" value="2"/>
</dbReference>
<dbReference type="SMART" id="SM00369">
    <property type="entry name" value="LRR_TYP"/>
    <property type="match status" value="3"/>
</dbReference>
<dbReference type="SUPFAM" id="SSF52058">
    <property type="entry name" value="L domain-like"/>
    <property type="match status" value="1"/>
</dbReference>
<sequence>VDLVQKYLVDNPDAFLDQENYENEFIKELSKCASTQEICWLIDEWTGYEEHDVWKRLDYSKCTTTQEQLDSATRWDEDLNWLGGWLADHALPEWNHVYIDELRKCIDSFMPKWIPIGAFDEITEDEWYRQNKKPPSSGISMMDAQSFIKKSIFSWIYQNPDLIDLKGKALGRNIVEIVTNEESLTGWAKKLCEWADNLPKSKSFFGGSDLPRNNDDLTNLDTLTLRGEKITELPKEIGNLTKLTYLKLSSNKLTKLPKEIGNLTNLQTLILYDNKITKLPKEIGNLTKLTYLKLSGN</sequence>
<keyword evidence="2" id="KW-0677">Repeat</keyword>
<evidence type="ECO:0000313" key="4">
    <source>
        <dbReference type="EMBL" id="SVD27606.1"/>
    </source>
</evidence>
<dbReference type="InterPro" id="IPR032675">
    <property type="entry name" value="LRR_dom_sf"/>
</dbReference>
<evidence type="ECO:0000259" key="3">
    <source>
        <dbReference type="Pfam" id="PF23598"/>
    </source>
</evidence>
<dbReference type="InterPro" id="IPR001611">
    <property type="entry name" value="Leu-rich_rpt"/>
</dbReference>
<feature type="non-terminal residue" evidence="4">
    <location>
        <position position="1"/>
    </location>
</feature>
<keyword evidence="1" id="KW-0433">Leucine-rich repeat</keyword>